<comment type="caution">
    <text evidence="1">The sequence shown here is derived from an EMBL/GenBank/DDBJ whole genome shotgun (WGS) entry which is preliminary data.</text>
</comment>
<organism evidence="1 2">
    <name type="scientific">Mucuna pruriens</name>
    <name type="common">Velvet bean</name>
    <name type="synonym">Dolichos pruriens</name>
    <dbReference type="NCBI Taxonomy" id="157652"/>
    <lineage>
        <taxon>Eukaryota</taxon>
        <taxon>Viridiplantae</taxon>
        <taxon>Streptophyta</taxon>
        <taxon>Embryophyta</taxon>
        <taxon>Tracheophyta</taxon>
        <taxon>Spermatophyta</taxon>
        <taxon>Magnoliopsida</taxon>
        <taxon>eudicotyledons</taxon>
        <taxon>Gunneridae</taxon>
        <taxon>Pentapetalae</taxon>
        <taxon>rosids</taxon>
        <taxon>fabids</taxon>
        <taxon>Fabales</taxon>
        <taxon>Fabaceae</taxon>
        <taxon>Papilionoideae</taxon>
        <taxon>50 kb inversion clade</taxon>
        <taxon>NPAAA clade</taxon>
        <taxon>indigoferoid/millettioid clade</taxon>
        <taxon>Phaseoleae</taxon>
        <taxon>Mucuna</taxon>
    </lineage>
</organism>
<reference evidence="1" key="1">
    <citation type="submission" date="2018-05" db="EMBL/GenBank/DDBJ databases">
        <title>Draft genome of Mucuna pruriens seed.</title>
        <authorList>
            <person name="Nnadi N.E."/>
            <person name="Vos R."/>
            <person name="Hasami M.H."/>
            <person name="Devisetty U.K."/>
            <person name="Aguiy J.C."/>
        </authorList>
    </citation>
    <scope>NUCLEOTIDE SEQUENCE [LARGE SCALE GENOMIC DNA]</scope>
    <source>
        <strain evidence="1">JCA_2017</strain>
    </source>
</reference>
<evidence type="ECO:0000313" key="2">
    <source>
        <dbReference type="Proteomes" id="UP000257109"/>
    </source>
</evidence>
<dbReference type="Proteomes" id="UP000257109">
    <property type="component" value="Unassembled WGS sequence"/>
</dbReference>
<protein>
    <recommendedName>
        <fullName evidence="3">Retrotransposon Copia-like N-terminal domain-containing protein</fullName>
    </recommendedName>
</protein>
<accession>A0A371EEF8</accession>
<dbReference type="OrthoDB" id="1746033at2759"/>
<gene>
    <name evidence="1" type="ORF">CR513_57107</name>
</gene>
<evidence type="ECO:0008006" key="3">
    <source>
        <dbReference type="Google" id="ProtNLM"/>
    </source>
</evidence>
<evidence type="ECO:0000313" key="1">
    <source>
        <dbReference type="EMBL" id="RDX64344.1"/>
    </source>
</evidence>
<proteinExistence type="predicted"/>
<keyword evidence="2" id="KW-1185">Reference proteome</keyword>
<dbReference type="EMBL" id="QJKJ01014431">
    <property type="protein sequence ID" value="RDX64344.1"/>
    <property type="molecule type" value="Genomic_DNA"/>
</dbReference>
<feature type="non-terminal residue" evidence="1">
    <location>
        <position position="1"/>
    </location>
</feature>
<dbReference type="AlphaFoldDB" id="A0A371EEF8"/>
<sequence length="140" mass="16149">MTEDKVINLGHNEIQNLVGPSQLDDRNYLQWTQYIRTTFKGRKKLSHIEGNDLPRDDPKLIERERIFKFLHGLNFEYDPIRVQILGKEKLPSLFEEFTTGRMIGVAKKQASNFVSGANFIVAIDVIKTPTLVYVALKDEN</sequence>
<name>A0A371EEF8_MUCPR</name>